<dbReference type="PROSITE" id="PS50004">
    <property type="entry name" value="C2"/>
    <property type="match status" value="1"/>
</dbReference>
<proteinExistence type="predicted"/>
<dbReference type="InterPro" id="IPR008936">
    <property type="entry name" value="Rho_GTPase_activation_prot"/>
</dbReference>
<dbReference type="GO" id="GO:0048468">
    <property type="term" value="P:cell development"/>
    <property type="evidence" value="ECO:0007669"/>
    <property type="project" value="UniProtKB-ARBA"/>
</dbReference>
<dbReference type="Gene3D" id="1.10.506.10">
    <property type="entry name" value="GTPase Activation - p120gap, domain 1"/>
    <property type="match status" value="2"/>
</dbReference>
<dbReference type="Gene3D" id="2.60.40.150">
    <property type="entry name" value="C2 domain"/>
    <property type="match status" value="1"/>
</dbReference>
<feature type="domain" description="Ras-GAP" evidence="11">
    <location>
        <begin position="635"/>
        <end position="829"/>
    </location>
</feature>
<evidence type="ECO:0000256" key="2">
    <source>
        <dbReference type="ARBA" id="ARBA00022468"/>
    </source>
</evidence>
<dbReference type="InterPro" id="IPR001849">
    <property type="entry name" value="PH_domain"/>
</dbReference>
<dbReference type="CDD" id="cd10353">
    <property type="entry name" value="SH2_Nterm_RasGAP"/>
    <property type="match status" value="1"/>
</dbReference>
<evidence type="ECO:0000256" key="1">
    <source>
        <dbReference type="ARBA" id="ARBA00022443"/>
    </source>
</evidence>
<dbReference type="AlphaFoldDB" id="A0A9J6FAA5"/>
<dbReference type="EMBL" id="JABSTU010000001">
    <property type="protein sequence ID" value="KAH8042520.1"/>
    <property type="molecule type" value="Genomic_DNA"/>
</dbReference>
<dbReference type="Gene3D" id="2.30.29.30">
    <property type="entry name" value="Pleckstrin-homology domain (PH domain)/Phosphotyrosine-binding domain (PTB)"/>
    <property type="match status" value="1"/>
</dbReference>
<dbReference type="VEuPathDB" id="VectorBase:LOC119187131"/>
<evidence type="ECO:0000259" key="7">
    <source>
        <dbReference type="PROSITE" id="PS50001"/>
    </source>
</evidence>
<dbReference type="InterPro" id="IPR023152">
    <property type="entry name" value="RasGAP_CS"/>
</dbReference>
<dbReference type="SMART" id="SM00233">
    <property type="entry name" value="PH"/>
    <property type="match status" value="1"/>
</dbReference>
<dbReference type="Gene3D" id="2.30.30.40">
    <property type="entry name" value="SH3 Domains"/>
    <property type="match status" value="1"/>
</dbReference>
<dbReference type="PROSITE" id="PS50003">
    <property type="entry name" value="PH_DOMAIN"/>
    <property type="match status" value="1"/>
</dbReference>
<dbReference type="SMART" id="SM00326">
    <property type="entry name" value="SH3"/>
    <property type="match status" value="1"/>
</dbReference>
<accession>A0A9J6FAA5</accession>
<evidence type="ECO:0000259" key="11">
    <source>
        <dbReference type="PROSITE" id="PS50018"/>
    </source>
</evidence>
<dbReference type="InterPro" id="IPR011993">
    <property type="entry name" value="PH-like_dom_sf"/>
</dbReference>
<sequence>MAEHDFDPRHHRKHFHGNAVSQDDDREGCFPEEYDPFAGDGDLIEDDSNISLTAPPQSQWYHGRLDRHTAEQRLQAAGGLGRYLVRESDRKPGSYVLSYLGHTGINHFRITAVCGDYYIGGRQFDSLSDLIGYYTGWSDLLKKERLIQPVSPPEASSELIRSIAVLPYVKMADTDELSFQKGDIFVVHNDMGDGWLWCTLHRTQESGLVFKELLEELDDNVDPNEIYPWFHGDISKEAAVEELAKMGPGSFLVRPSDNSPGNFSLFFHINNTIQRFRIERRGNRYVMGGRTFHSLEAVVSRYKVEQIVEGHVLGDPVLKAPYETCHSSRAEELQHRSRDIYATLRESRETGMAKRSKGVRMQGYLSKKSVGNKKWKNLYFVLNSKELHLYFFDNPRRTKPKGLIDLSYSYLYMVHDSLLERPNCFQIVERALPCISTVYYLCASSSDVVREWMSAVGPLCVPQLAKGSVGRGASPSVSQVRSLSLTLLEAHRLPVRLAPHPFCIISLNQVKVCRTQVKCPPDPIWEEDFLLEDLPSDVTSFTITLYTKGKRSKDMEMAEVTVELDSLVNCEETEEWFSLGGLTPPIREDWGSLRVRIRYVHEVIMPLAEYTAFKELVVDEELHLVSVLADLCHKDRTPLASAVLRVFRYERKEALLLRDMNNREIDLEEETSTLFRTTSLTTTLMDQYMRSTGHEFLKHTVYDSIIRVMDGRQSCELNPSKLDSPSEACANAEHLLSVLDSIVESIFSSVEHCCRTLRYICHCLQKKVSSKWPHDPMVKTRVVSGFIFLRLLCPAILNPRQFNLISDTPSETASRSLILVAKCLQNLANLVEFGAKEPWMEVVNPFILKNKNRMIRFLDEIANVPEKPEPDDTFVGDPARDLATLHHICVMHKDDLLAQSTEKPILKKVITVTDMLSKHRQHYMDNASLLDLQKSSEAPPGSSLDFSE</sequence>
<dbReference type="InterPro" id="IPR036028">
    <property type="entry name" value="SH3-like_dom_sf"/>
</dbReference>
<dbReference type="SUPFAM" id="SSF50044">
    <property type="entry name" value="SH3-domain"/>
    <property type="match status" value="1"/>
</dbReference>
<dbReference type="PROSITE" id="PS50001">
    <property type="entry name" value="SH2"/>
    <property type="match status" value="2"/>
</dbReference>
<evidence type="ECO:0000256" key="4">
    <source>
        <dbReference type="PROSITE-ProRule" id="PRU00191"/>
    </source>
</evidence>
<comment type="caution">
    <text evidence="12">The sequence shown here is derived from an EMBL/GenBank/DDBJ whole genome shotgun (WGS) entry which is preliminary data.</text>
</comment>
<dbReference type="PANTHER" id="PTHR10194:SF146">
    <property type="entry name" value="RAS GTPASE-ACTIVATING PROTEIN 1"/>
    <property type="match status" value="1"/>
</dbReference>
<dbReference type="CDD" id="cd08400">
    <property type="entry name" value="C2_Ras_p21A1"/>
    <property type="match status" value="1"/>
</dbReference>
<dbReference type="PROSITE" id="PS00509">
    <property type="entry name" value="RAS_GTPASE_ACTIV_1"/>
    <property type="match status" value="1"/>
</dbReference>
<dbReference type="Pfam" id="PF00168">
    <property type="entry name" value="C2"/>
    <property type="match status" value="1"/>
</dbReference>
<dbReference type="InterPro" id="IPR035892">
    <property type="entry name" value="C2_domain_sf"/>
</dbReference>
<keyword evidence="1 5" id="KW-0728">SH3 domain</keyword>
<dbReference type="InterPro" id="IPR001452">
    <property type="entry name" value="SH3_domain"/>
</dbReference>
<evidence type="ECO:0000256" key="3">
    <source>
        <dbReference type="ARBA" id="ARBA00022999"/>
    </source>
</evidence>
<dbReference type="SUPFAM" id="SSF55550">
    <property type="entry name" value="SH2 domain"/>
    <property type="match status" value="2"/>
</dbReference>
<protein>
    <recommendedName>
        <fullName evidence="14">Ras GTPase-activating protein 1</fullName>
    </recommendedName>
</protein>
<name>A0A9J6FAA5_RHIMP</name>
<evidence type="ECO:0000256" key="5">
    <source>
        <dbReference type="PROSITE-ProRule" id="PRU00192"/>
    </source>
</evidence>
<evidence type="ECO:0000259" key="10">
    <source>
        <dbReference type="PROSITE" id="PS50004"/>
    </source>
</evidence>
<keyword evidence="2" id="KW-0343">GTPase activation</keyword>
<evidence type="ECO:0000313" key="13">
    <source>
        <dbReference type="Proteomes" id="UP000821866"/>
    </source>
</evidence>
<dbReference type="InterPro" id="IPR036860">
    <property type="entry name" value="SH2_dom_sf"/>
</dbReference>
<gene>
    <name evidence="12" type="ORF">HPB51_023848</name>
</gene>
<reference evidence="12" key="2">
    <citation type="submission" date="2021-09" db="EMBL/GenBank/DDBJ databases">
        <authorList>
            <person name="Jia N."/>
            <person name="Wang J."/>
            <person name="Shi W."/>
            <person name="Du L."/>
            <person name="Sun Y."/>
            <person name="Zhan W."/>
            <person name="Jiang J."/>
            <person name="Wang Q."/>
            <person name="Zhang B."/>
            <person name="Ji P."/>
            <person name="Sakyi L.B."/>
            <person name="Cui X."/>
            <person name="Yuan T."/>
            <person name="Jiang B."/>
            <person name="Yang W."/>
            <person name="Lam T.T.-Y."/>
            <person name="Chang Q."/>
            <person name="Ding S."/>
            <person name="Wang X."/>
            <person name="Zhu J."/>
            <person name="Ruan X."/>
            <person name="Zhao L."/>
            <person name="Wei J."/>
            <person name="Que T."/>
            <person name="Du C."/>
            <person name="Cheng J."/>
            <person name="Dai P."/>
            <person name="Han X."/>
            <person name="Huang E."/>
            <person name="Gao Y."/>
            <person name="Liu J."/>
            <person name="Shao H."/>
            <person name="Ye R."/>
            <person name="Li L."/>
            <person name="Wei W."/>
            <person name="Wang X."/>
            <person name="Wang C."/>
            <person name="Huo Q."/>
            <person name="Li W."/>
            <person name="Guo W."/>
            <person name="Chen H."/>
            <person name="Chen S."/>
            <person name="Zhou L."/>
            <person name="Zhou L."/>
            <person name="Ni X."/>
            <person name="Tian J."/>
            <person name="Zhou Y."/>
            <person name="Sheng Y."/>
            <person name="Liu T."/>
            <person name="Pan Y."/>
            <person name="Xia L."/>
            <person name="Li J."/>
            <person name="Zhao F."/>
            <person name="Cao W."/>
        </authorList>
    </citation>
    <scope>NUCLEOTIDE SEQUENCE</scope>
    <source>
        <strain evidence="12">Rmic-2018</strain>
        <tissue evidence="12">Larvae</tissue>
    </source>
</reference>
<keyword evidence="13" id="KW-1185">Reference proteome</keyword>
<feature type="region of interest" description="Disordered" evidence="6">
    <location>
        <begin position="1"/>
        <end position="31"/>
    </location>
</feature>
<dbReference type="Pfam" id="PF00616">
    <property type="entry name" value="RasGAP"/>
    <property type="match status" value="2"/>
</dbReference>
<feature type="domain" description="C2" evidence="10">
    <location>
        <begin position="463"/>
        <end position="577"/>
    </location>
</feature>
<feature type="domain" description="SH2" evidence="7">
    <location>
        <begin position="60"/>
        <end position="150"/>
    </location>
</feature>
<dbReference type="SMART" id="SM00239">
    <property type="entry name" value="C2"/>
    <property type="match status" value="1"/>
</dbReference>
<evidence type="ECO:0000259" key="8">
    <source>
        <dbReference type="PROSITE" id="PS50002"/>
    </source>
</evidence>
<dbReference type="InterPro" id="IPR035652">
    <property type="entry name" value="RasGAP_SH3"/>
</dbReference>
<dbReference type="SUPFAM" id="SSF49562">
    <property type="entry name" value="C2 domain (Calcium/lipid-binding domain, CaLB)"/>
    <property type="match status" value="1"/>
</dbReference>
<dbReference type="Pfam" id="PF00017">
    <property type="entry name" value="SH2"/>
    <property type="match status" value="2"/>
</dbReference>
<dbReference type="InterPro" id="IPR000980">
    <property type="entry name" value="SH2"/>
</dbReference>
<dbReference type="SUPFAM" id="SSF50729">
    <property type="entry name" value="PH domain-like"/>
    <property type="match status" value="1"/>
</dbReference>
<dbReference type="Pfam" id="PF00018">
    <property type="entry name" value="SH3_1"/>
    <property type="match status" value="1"/>
</dbReference>
<dbReference type="PANTHER" id="PTHR10194">
    <property type="entry name" value="RAS GTPASE-ACTIVATING PROTEINS"/>
    <property type="match status" value="1"/>
</dbReference>
<evidence type="ECO:0000256" key="6">
    <source>
        <dbReference type="SAM" id="MobiDB-lite"/>
    </source>
</evidence>
<dbReference type="SMART" id="SM00323">
    <property type="entry name" value="RasGAP"/>
    <property type="match status" value="1"/>
</dbReference>
<dbReference type="CDD" id="cd11788">
    <property type="entry name" value="SH3_RasGAP"/>
    <property type="match status" value="1"/>
</dbReference>
<dbReference type="CDD" id="cd13260">
    <property type="entry name" value="PH_RASA1"/>
    <property type="match status" value="1"/>
</dbReference>
<reference evidence="12" key="1">
    <citation type="journal article" date="2020" name="Cell">
        <title>Large-Scale Comparative Analyses of Tick Genomes Elucidate Their Genetic Diversity and Vector Capacities.</title>
        <authorList>
            <consortium name="Tick Genome and Microbiome Consortium (TIGMIC)"/>
            <person name="Jia N."/>
            <person name="Wang J."/>
            <person name="Shi W."/>
            <person name="Du L."/>
            <person name="Sun Y."/>
            <person name="Zhan W."/>
            <person name="Jiang J.F."/>
            <person name="Wang Q."/>
            <person name="Zhang B."/>
            <person name="Ji P."/>
            <person name="Bell-Sakyi L."/>
            <person name="Cui X.M."/>
            <person name="Yuan T.T."/>
            <person name="Jiang B.G."/>
            <person name="Yang W.F."/>
            <person name="Lam T.T."/>
            <person name="Chang Q.C."/>
            <person name="Ding S.J."/>
            <person name="Wang X.J."/>
            <person name="Zhu J.G."/>
            <person name="Ruan X.D."/>
            <person name="Zhao L."/>
            <person name="Wei J.T."/>
            <person name="Ye R.Z."/>
            <person name="Que T.C."/>
            <person name="Du C.H."/>
            <person name="Zhou Y.H."/>
            <person name="Cheng J.X."/>
            <person name="Dai P.F."/>
            <person name="Guo W.B."/>
            <person name="Han X.H."/>
            <person name="Huang E.J."/>
            <person name="Li L.F."/>
            <person name="Wei W."/>
            <person name="Gao Y.C."/>
            <person name="Liu J.Z."/>
            <person name="Shao H.Z."/>
            <person name="Wang X."/>
            <person name="Wang C.C."/>
            <person name="Yang T.C."/>
            <person name="Huo Q.B."/>
            <person name="Li W."/>
            <person name="Chen H.Y."/>
            <person name="Chen S.E."/>
            <person name="Zhou L.G."/>
            <person name="Ni X.B."/>
            <person name="Tian J.H."/>
            <person name="Sheng Y."/>
            <person name="Liu T."/>
            <person name="Pan Y.S."/>
            <person name="Xia L.Y."/>
            <person name="Li J."/>
            <person name="Zhao F."/>
            <person name="Cao W.C."/>
        </authorList>
    </citation>
    <scope>NUCLEOTIDE SEQUENCE</scope>
    <source>
        <strain evidence="12">Rmic-2018</strain>
    </source>
</reference>
<dbReference type="InterPro" id="IPR000008">
    <property type="entry name" value="C2_dom"/>
</dbReference>
<evidence type="ECO:0008006" key="14">
    <source>
        <dbReference type="Google" id="ProtNLM"/>
    </source>
</evidence>
<dbReference type="InterPro" id="IPR001936">
    <property type="entry name" value="RasGAP_dom"/>
</dbReference>
<dbReference type="Gene3D" id="3.30.505.10">
    <property type="entry name" value="SH2 domain"/>
    <property type="match status" value="2"/>
</dbReference>
<dbReference type="SMART" id="SM00252">
    <property type="entry name" value="SH2"/>
    <property type="match status" value="2"/>
</dbReference>
<feature type="domain" description="SH3" evidence="8">
    <location>
        <begin position="157"/>
        <end position="219"/>
    </location>
</feature>
<dbReference type="PRINTS" id="PR00401">
    <property type="entry name" value="SH2DOMAIN"/>
</dbReference>
<dbReference type="Pfam" id="PF00169">
    <property type="entry name" value="PH"/>
    <property type="match status" value="1"/>
</dbReference>
<organism evidence="12 13">
    <name type="scientific">Rhipicephalus microplus</name>
    <name type="common">Cattle tick</name>
    <name type="synonym">Boophilus microplus</name>
    <dbReference type="NCBI Taxonomy" id="6941"/>
    <lineage>
        <taxon>Eukaryota</taxon>
        <taxon>Metazoa</taxon>
        <taxon>Ecdysozoa</taxon>
        <taxon>Arthropoda</taxon>
        <taxon>Chelicerata</taxon>
        <taxon>Arachnida</taxon>
        <taxon>Acari</taxon>
        <taxon>Parasitiformes</taxon>
        <taxon>Ixodida</taxon>
        <taxon>Ixodoidea</taxon>
        <taxon>Ixodidae</taxon>
        <taxon>Rhipicephalinae</taxon>
        <taxon>Rhipicephalus</taxon>
        <taxon>Boophilus</taxon>
    </lineage>
</organism>
<dbReference type="InterPro" id="IPR035841">
    <property type="entry name" value="RasGAP_N_SH2"/>
</dbReference>
<dbReference type="Proteomes" id="UP000821866">
    <property type="component" value="Chromosome 1"/>
</dbReference>
<dbReference type="SUPFAM" id="SSF48350">
    <property type="entry name" value="GTPase activation domain, GAP"/>
    <property type="match status" value="1"/>
</dbReference>
<feature type="domain" description="SH2" evidence="7">
    <location>
        <begin position="229"/>
        <end position="317"/>
    </location>
</feature>
<dbReference type="PROSITE" id="PS50018">
    <property type="entry name" value="RAS_GTPASE_ACTIV_2"/>
    <property type="match status" value="1"/>
</dbReference>
<feature type="compositionally biased region" description="Acidic residues" evidence="6">
    <location>
        <begin position="22"/>
        <end position="31"/>
    </location>
</feature>
<keyword evidence="3 4" id="KW-0727">SH2 domain</keyword>
<feature type="domain" description="PH" evidence="9">
    <location>
        <begin position="358"/>
        <end position="461"/>
    </location>
</feature>
<evidence type="ECO:0000259" key="9">
    <source>
        <dbReference type="PROSITE" id="PS50003"/>
    </source>
</evidence>
<dbReference type="PROSITE" id="PS50002">
    <property type="entry name" value="SH3"/>
    <property type="match status" value="1"/>
</dbReference>
<evidence type="ECO:0000313" key="12">
    <source>
        <dbReference type="EMBL" id="KAH8042520.1"/>
    </source>
</evidence>
<dbReference type="GO" id="GO:0005096">
    <property type="term" value="F:GTPase activator activity"/>
    <property type="evidence" value="ECO:0007669"/>
    <property type="project" value="UniProtKB-KW"/>
</dbReference>
<dbReference type="InterPro" id="IPR039360">
    <property type="entry name" value="Ras_GTPase"/>
</dbReference>